<evidence type="ECO:0000313" key="2">
    <source>
        <dbReference type="EMBL" id="MXU90588.1"/>
    </source>
</evidence>
<organism evidence="2">
    <name type="scientific">Ixodes ricinus</name>
    <name type="common">Common tick</name>
    <name type="synonym">Acarus ricinus</name>
    <dbReference type="NCBI Taxonomy" id="34613"/>
    <lineage>
        <taxon>Eukaryota</taxon>
        <taxon>Metazoa</taxon>
        <taxon>Ecdysozoa</taxon>
        <taxon>Arthropoda</taxon>
        <taxon>Chelicerata</taxon>
        <taxon>Arachnida</taxon>
        <taxon>Acari</taxon>
        <taxon>Parasitiformes</taxon>
        <taxon>Ixodida</taxon>
        <taxon>Ixodoidea</taxon>
        <taxon>Ixodidae</taxon>
        <taxon>Ixodinae</taxon>
        <taxon>Ixodes</taxon>
    </lineage>
</organism>
<keyword evidence="1" id="KW-0732">Signal</keyword>
<dbReference type="AlphaFoldDB" id="A0A6B0UMF5"/>
<feature type="chain" id="PRO_5025605927" evidence="1">
    <location>
        <begin position="22"/>
        <end position="116"/>
    </location>
</feature>
<accession>A0A6B0UMF5</accession>
<proteinExistence type="predicted"/>
<feature type="signal peptide" evidence="1">
    <location>
        <begin position="1"/>
        <end position="21"/>
    </location>
</feature>
<evidence type="ECO:0000256" key="1">
    <source>
        <dbReference type="SAM" id="SignalP"/>
    </source>
</evidence>
<name>A0A6B0UMF5_IXORI</name>
<dbReference type="EMBL" id="GIFC01008505">
    <property type="protein sequence ID" value="MXU90588.1"/>
    <property type="molecule type" value="Transcribed_RNA"/>
</dbReference>
<sequence>MLLPSCLYFSASALCASVGSGNVSCTCACSWTTTSRKMSRSVLDTRRLSLERSSMLTPYAVSRHWTATSTLSFASELKSAVWSCCLRNCTMESTSLFTCDIVYLCSWSKHRNSLFI</sequence>
<protein>
    <submittedName>
        <fullName evidence="2">Putative secreted protein</fullName>
    </submittedName>
</protein>
<reference evidence="2" key="1">
    <citation type="submission" date="2019-12" db="EMBL/GenBank/DDBJ databases">
        <title>An insight into the sialome of adult female Ixodes ricinus ticks feeding for 6 days.</title>
        <authorList>
            <person name="Perner J."/>
            <person name="Ribeiro J.M.C."/>
        </authorList>
    </citation>
    <scope>NUCLEOTIDE SEQUENCE</scope>
    <source>
        <strain evidence="2">Semi-engorged</strain>
        <tissue evidence="2">Salivary glands</tissue>
    </source>
</reference>